<proteinExistence type="predicted"/>
<evidence type="ECO:0000313" key="1">
    <source>
        <dbReference type="EMBL" id="JAE33563.1"/>
    </source>
</evidence>
<organism evidence="1">
    <name type="scientific">Arundo donax</name>
    <name type="common">Giant reed</name>
    <name type="synonym">Donax arundinaceus</name>
    <dbReference type="NCBI Taxonomy" id="35708"/>
    <lineage>
        <taxon>Eukaryota</taxon>
        <taxon>Viridiplantae</taxon>
        <taxon>Streptophyta</taxon>
        <taxon>Embryophyta</taxon>
        <taxon>Tracheophyta</taxon>
        <taxon>Spermatophyta</taxon>
        <taxon>Magnoliopsida</taxon>
        <taxon>Liliopsida</taxon>
        <taxon>Poales</taxon>
        <taxon>Poaceae</taxon>
        <taxon>PACMAD clade</taxon>
        <taxon>Arundinoideae</taxon>
        <taxon>Arundineae</taxon>
        <taxon>Arundo</taxon>
    </lineage>
</organism>
<reference evidence="1" key="1">
    <citation type="submission" date="2014-09" db="EMBL/GenBank/DDBJ databases">
        <authorList>
            <person name="Magalhaes I.L.F."/>
            <person name="Oliveira U."/>
            <person name="Santos F.R."/>
            <person name="Vidigal T.H.D.A."/>
            <person name="Brescovit A.D."/>
            <person name="Santos A.J."/>
        </authorList>
    </citation>
    <scope>NUCLEOTIDE SEQUENCE</scope>
    <source>
        <tissue evidence="1">Shoot tissue taken approximately 20 cm above the soil surface</tissue>
    </source>
</reference>
<accession>A0A0A9HL19</accession>
<reference evidence="1" key="2">
    <citation type="journal article" date="2015" name="Data Brief">
        <title>Shoot transcriptome of the giant reed, Arundo donax.</title>
        <authorList>
            <person name="Barrero R.A."/>
            <person name="Guerrero F.D."/>
            <person name="Moolhuijzen P."/>
            <person name="Goolsby J.A."/>
            <person name="Tidwell J."/>
            <person name="Bellgard S.E."/>
            <person name="Bellgard M.I."/>
        </authorList>
    </citation>
    <scope>NUCLEOTIDE SEQUENCE</scope>
    <source>
        <tissue evidence="1">Shoot tissue taken approximately 20 cm above the soil surface</tissue>
    </source>
</reference>
<name>A0A0A9HL19_ARUDO</name>
<sequence>MPGSSWMFHVRPSFRRSSVQHVSVPGSVADTHRFNKMII</sequence>
<dbReference type="EMBL" id="GBRH01164333">
    <property type="protein sequence ID" value="JAE33563.1"/>
    <property type="molecule type" value="Transcribed_RNA"/>
</dbReference>
<dbReference type="AlphaFoldDB" id="A0A0A9HL19"/>
<protein>
    <submittedName>
        <fullName evidence="1">Uncharacterized protein</fullName>
    </submittedName>
</protein>